<comment type="similarity">
    <text evidence="2">Belongs to the SLC41A transporter family.</text>
</comment>
<comment type="caution">
    <text evidence="10">The sequence shown here is derived from an EMBL/GenBank/DDBJ whole genome shotgun (WGS) entry which is preliminary data.</text>
</comment>
<dbReference type="SUPFAM" id="SSF161093">
    <property type="entry name" value="MgtE membrane domain-like"/>
    <property type="match status" value="1"/>
</dbReference>
<feature type="transmembrane region" description="Helical" evidence="8">
    <location>
        <begin position="122"/>
        <end position="141"/>
    </location>
</feature>
<dbReference type="GO" id="GO:0016020">
    <property type="term" value="C:membrane"/>
    <property type="evidence" value="ECO:0007669"/>
    <property type="project" value="UniProtKB-SubCell"/>
</dbReference>
<gene>
    <name evidence="10" type="ORF">D5R97_10040</name>
</gene>
<evidence type="ECO:0000256" key="4">
    <source>
        <dbReference type="ARBA" id="ARBA00022692"/>
    </source>
</evidence>
<keyword evidence="5" id="KW-0460">Magnesium</keyword>
<evidence type="ECO:0000256" key="2">
    <source>
        <dbReference type="ARBA" id="ARBA00009749"/>
    </source>
</evidence>
<feature type="transmembrane region" description="Helical" evidence="8">
    <location>
        <begin position="186"/>
        <end position="208"/>
    </location>
</feature>
<dbReference type="AlphaFoldDB" id="A0A424Y9G1"/>
<feature type="non-terminal residue" evidence="10">
    <location>
        <position position="1"/>
    </location>
</feature>
<dbReference type="EMBL" id="QZAA01000285">
    <property type="protein sequence ID" value="RQD72990.1"/>
    <property type="molecule type" value="Genomic_DNA"/>
</dbReference>
<feature type="transmembrane region" description="Helical" evidence="8">
    <location>
        <begin position="46"/>
        <end position="66"/>
    </location>
</feature>
<dbReference type="GO" id="GO:0008324">
    <property type="term" value="F:monoatomic cation transmembrane transporter activity"/>
    <property type="evidence" value="ECO:0007669"/>
    <property type="project" value="InterPro"/>
</dbReference>
<evidence type="ECO:0000256" key="7">
    <source>
        <dbReference type="ARBA" id="ARBA00023136"/>
    </source>
</evidence>
<keyword evidence="7 8" id="KW-0472">Membrane</keyword>
<evidence type="ECO:0000256" key="1">
    <source>
        <dbReference type="ARBA" id="ARBA00004141"/>
    </source>
</evidence>
<evidence type="ECO:0000256" key="3">
    <source>
        <dbReference type="ARBA" id="ARBA00022448"/>
    </source>
</evidence>
<proteinExistence type="inferred from homology"/>
<evidence type="ECO:0000256" key="6">
    <source>
        <dbReference type="ARBA" id="ARBA00022989"/>
    </source>
</evidence>
<dbReference type="PANTHER" id="PTHR41394">
    <property type="entry name" value="MAGNESIUM TRANSPORTER MGTE"/>
    <property type="match status" value="1"/>
</dbReference>
<feature type="transmembrane region" description="Helical" evidence="8">
    <location>
        <begin position="147"/>
        <end position="174"/>
    </location>
</feature>
<feature type="transmembrane region" description="Helical" evidence="8">
    <location>
        <begin position="72"/>
        <end position="90"/>
    </location>
</feature>
<dbReference type="InterPro" id="IPR036739">
    <property type="entry name" value="SLC41_membr_dom_sf"/>
</dbReference>
<evidence type="ECO:0000259" key="9">
    <source>
        <dbReference type="Pfam" id="PF01769"/>
    </source>
</evidence>
<evidence type="ECO:0000313" key="10">
    <source>
        <dbReference type="EMBL" id="RQD72990.1"/>
    </source>
</evidence>
<reference evidence="10 11" key="1">
    <citation type="submission" date="2018-08" db="EMBL/GenBank/DDBJ databases">
        <title>The metabolism and importance of syntrophic acetate oxidation coupled to methane or sulfide production in haloalkaline environments.</title>
        <authorList>
            <person name="Timmers P.H.A."/>
            <person name="Vavourakis C.D."/>
            <person name="Sorokin D.Y."/>
            <person name="Sinninghe Damste J.S."/>
            <person name="Muyzer G."/>
            <person name="Stams A.J.M."/>
            <person name="Plugge C.M."/>
        </authorList>
    </citation>
    <scope>NUCLEOTIDE SEQUENCE [LARGE SCALE GENOMIC DNA]</scope>
    <source>
        <strain evidence="10">MSAO_Bac1</strain>
    </source>
</reference>
<comment type="subcellular location">
    <subcellularLocation>
        <location evidence="1">Membrane</location>
        <topology evidence="1">Multi-pass membrane protein</topology>
    </subcellularLocation>
</comment>
<dbReference type="InterPro" id="IPR006667">
    <property type="entry name" value="SLC41_membr_dom"/>
</dbReference>
<keyword evidence="6 8" id="KW-1133">Transmembrane helix</keyword>
<dbReference type="Pfam" id="PF01769">
    <property type="entry name" value="MgtE"/>
    <property type="match status" value="1"/>
</dbReference>
<keyword evidence="4 8" id="KW-0812">Transmembrane</keyword>
<name>A0A424Y9G1_9FIRM</name>
<sequence>IITVDDILDVMEEEATEDIYRLAGTSEVRGVELINASVLNISGKRLPWLIVSLMGGFFSGSVIGVFEETLQAVVVLAIFIPVIMDMGGNVGSQSSTVFVRGLATGEIEADEVWRYFFREVRVGITMGIVCGLMVGISAFLWQQSPYLGVIVAVAMLSTVTLAAIIGTLIPLFFWKMGADPAISAGPFVTTIKDVTGLLIYFYIATIFIDKLL</sequence>
<evidence type="ECO:0000313" key="11">
    <source>
        <dbReference type="Proteomes" id="UP000285138"/>
    </source>
</evidence>
<accession>A0A424Y9G1</accession>
<evidence type="ECO:0000256" key="8">
    <source>
        <dbReference type="SAM" id="Phobius"/>
    </source>
</evidence>
<keyword evidence="3" id="KW-0813">Transport</keyword>
<feature type="domain" description="SLC41A/MgtE integral membrane" evidence="9">
    <location>
        <begin position="80"/>
        <end position="203"/>
    </location>
</feature>
<dbReference type="Proteomes" id="UP000285138">
    <property type="component" value="Unassembled WGS sequence"/>
</dbReference>
<dbReference type="PANTHER" id="PTHR41394:SF5">
    <property type="entry name" value="SLC41A_MGTE INTEGRAL MEMBRANE DOMAIN-CONTAINING PROTEIN"/>
    <property type="match status" value="1"/>
</dbReference>
<dbReference type="Gene3D" id="1.10.357.20">
    <property type="entry name" value="SLC41 divalent cation transporters, integral membrane domain"/>
    <property type="match status" value="1"/>
</dbReference>
<evidence type="ECO:0000256" key="5">
    <source>
        <dbReference type="ARBA" id="ARBA00022842"/>
    </source>
</evidence>
<organism evidence="10 11">
    <name type="scientific">Candidatus Syntrophonatronum acetioxidans</name>
    <dbReference type="NCBI Taxonomy" id="1795816"/>
    <lineage>
        <taxon>Bacteria</taxon>
        <taxon>Bacillati</taxon>
        <taxon>Bacillota</taxon>
        <taxon>Clostridia</taxon>
        <taxon>Eubacteriales</taxon>
        <taxon>Syntrophomonadaceae</taxon>
        <taxon>Candidatus Syntrophonatronum</taxon>
    </lineage>
</organism>
<protein>
    <submittedName>
        <fullName evidence="10">Magnesium transporter</fullName>
    </submittedName>
</protein>